<reference evidence="1" key="1">
    <citation type="submission" date="2023-04" db="EMBL/GenBank/DDBJ databases">
        <title>A chromosome-level genome assembly of the parasitoid wasp Eretmocerus hayati.</title>
        <authorList>
            <person name="Zhong Y."/>
            <person name="Liu S."/>
            <person name="Liu Y."/>
        </authorList>
    </citation>
    <scope>NUCLEOTIDE SEQUENCE</scope>
    <source>
        <strain evidence="1">ZJU_SS_LIU_2023</strain>
    </source>
</reference>
<evidence type="ECO:0000313" key="1">
    <source>
        <dbReference type="EMBL" id="KAJ8684657.1"/>
    </source>
</evidence>
<dbReference type="EMBL" id="CM056741">
    <property type="protein sequence ID" value="KAJ8684657.1"/>
    <property type="molecule type" value="Genomic_DNA"/>
</dbReference>
<keyword evidence="2" id="KW-1185">Reference proteome</keyword>
<proteinExistence type="predicted"/>
<comment type="caution">
    <text evidence="1">The sequence shown here is derived from an EMBL/GenBank/DDBJ whole genome shotgun (WGS) entry which is preliminary data.</text>
</comment>
<name>A0ACC2PQN0_9HYME</name>
<sequence length="130" mass="14804">MVRTKAMARKWTGRAGGEAVRMKIVVSCPPGVKVPHRYEPGTAVERDMARFSRNPDFVIPKSLFQRIVRNITWDIKRGIKFQSAAVMALQQVSEEYLAKIFRDAAALARHVNRSKVKTKDLQLCLLLKTH</sequence>
<organism evidence="1 2">
    <name type="scientific">Eretmocerus hayati</name>
    <dbReference type="NCBI Taxonomy" id="131215"/>
    <lineage>
        <taxon>Eukaryota</taxon>
        <taxon>Metazoa</taxon>
        <taxon>Ecdysozoa</taxon>
        <taxon>Arthropoda</taxon>
        <taxon>Hexapoda</taxon>
        <taxon>Insecta</taxon>
        <taxon>Pterygota</taxon>
        <taxon>Neoptera</taxon>
        <taxon>Endopterygota</taxon>
        <taxon>Hymenoptera</taxon>
        <taxon>Apocrita</taxon>
        <taxon>Proctotrupomorpha</taxon>
        <taxon>Chalcidoidea</taxon>
        <taxon>Aphelinidae</taxon>
        <taxon>Aphelininae</taxon>
        <taxon>Eretmocerus</taxon>
    </lineage>
</organism>
<evidence type="ECO:0000313" key="2">
    <source>
        <dbReference type="Proteomes" id="UP001239111"/>
    </source>
</evidence>
<protein>
    <submittedName>
        <fullName evidence="1">Uncharacterized protein</fullName>
    </submittedName>
</protein>
<accession>A0ACC2PQN0</accession>
<gene>
    <name evidence="1" type="ORF">QAD02_020450</name>
</gene>
<dbReference type="Proteomes" id="UP001239111">
    <property type="component" value="Chromosome 1"/>
</dbReference>